<dbReference type="EMBL" id="WNKT01000053">
    <property type="protein sequence ID" value="MTW22784.1"/>
    <property type="molecule type" value="Genomic_DNA"/>
</dbReference>
<evidence type="ECO:0000313" key="3">
    <source>
        <dbReference type="EMBL" id="MTW22784.1"/>
    </source>
</evidence>
<evidence type="ECO:0000256" key="2">
    <source>
        <dbReference type="SAM" id="SignalP"/>
    </source>
</evidence>
<accession>A0A6N8EKB6</accession>
<dbReference type="Proteomes" id="UP000434044">
    <property type="component" value="Unassembled WGS sequence"/>
</dbReference>
<name>A0A6N8EKB6_9GAMM</name>
<keyword evidence="2" id="KW-0732">Signal</keyword>
<feature type="signal peptide" evidence="2">
    <location>
        <begin position="1"/>
        <end position="20"/>
    </location>
</feature>
<reference evidence="3 4" key="1">
    <citation type="submission" date="2019-11" db="EMBL/GenBank/DDBJ databases">
        <title>Whole-genome sequence of the anaerobic purple sulfur bacterium Allochromatium palmeri DSM 15591.</title>
        <authorList>
            <person name="Kyndt J.A."/>
            <person name="Meyer T.E."/>
        </authorList>
    </citation>
    <scope>NUCLEOTIDE SEQUENCE [LARGE SCALE GENOMIC DNA]</scope>
    <source>
        <strain evidence="3 4">DSM 15591</strain>
    </source>
</reference>
<evidence type="ECO:0008006" key="5">
    <source>
        <dbReference type="Google" id="ProtNLM"/>
    </source>
</evidence>
<protein>
    <recommendedName>
        <fullName evidence="5">Collagen-like protein</fullName>
    </recommendedName>
</protein>
<comment type="caution">
    <text evidence="3">The sequence shown here is derived from an EMBL/GenBank/DDBJ whole genome shotgun (WGS) entry which is preliminary data.</text>
</comment>
<feature type="chain" id="PRO_5026906789" description="Collagen-like protein" evidence="2">
    <location>
        <begin position="21"/>
        <end position="81"/>
    </location>
</feature>
<gene>
    <name evidence="3" type="ORF">GJ668_17110</name>
</gene>
<dbReference type="AlphaFoldDB" id="A0A6N8EKB6"/>
<dbReference type="PROSITE" id="PS51257">
    <property type="entry name" value="PROKAR_LIPOPROTEIN"/>
    <property type="match status" value="1"/>
</dbReference>
<feature type="region of interest" description="Disordered" evidence="1">
    <location>
        <begin position="22"/>
        <end position="42"/>
    </location>
</feature>
<keyword evidence="4" id="KW-1185">Reference proteome</keyword>
<evidence type="ECO:0000313" key="4">
    <source>
        <dbReference type="Proteomes" id="UP000434044"/>
    </source>
</evidence>
<evidence type="ECO:0000256" key="1">
    <source>
        <dbReference type="SAM" id="MobiDB-lite"/>
    </source>
</evidence>
<proteinExistence type="predicted"/>
<dbReference type="OrthoDB" id="9933545at2"/>
<sequence>MKSSIVYAAVVMMMALGSSACTGPQGPAGAQGVTGQTGRTGADTLIVSPTHAKTTTVDTVITAPVHPTKTTTTTTRRSDGY</sequence>
<organism evidence="3 4">
    <name type="scientific">Allochromatium palmeri</name>
    <dbReference type="NCBI Taxonomy" id="231048"/>
    <lineage>
        <taxon>Bacteria</taxon>
        <taxon>Pseudomonadati</taxon>
        <taxon>Pseudomonadota</taxon>
        <taxon>Gammaproteobacteria</taxon>
        <taxon>Chromatiales</taxon>
        <taxon>Chromatiaceae</taxon>
        <taxon>Allochromatium</taxon>
    </lineage>
</organism>
<dbReference type="RefSeq" id="WP_155451346.1">
    <property type="nucleotide sequence ID" value="NZ_WNKT01000053.1"/>
</dbReference>